<keyword evidence="12" id="KW-0234">DNA repair</keyword>
<feature type="region of interest" description="Disordered" evidence="13">
    <location>
        <begin position="396"/>
        <end position="492"/>
    </location>
</feature>
<dbReference type="NCBIfam" id="TIGR00633">
    <property type="entry name" value="xth"/>
    <property type="match status" value="1"/>
</dbReference>
<proteinExistence type="inferred from homology"/>
<feature type="compositionally biased region" description="Polar residues" evidence="13">
    <location>
        <begin position="479"/>
        <end position="492"/>
    </location>
</feature>
<feature type="domain" description="GRF-type" evidence="14">
    <location>
        <begin position="575"/>
        <end position="636"/>
    </location>
</feature>
<dbReference type="GO" id="GO:0003906">
    <property type="term" value="F:DNA-(apurinic or apyrimidinic site) endonuclease activity"/>
    <property type="evidence" value="ECO:0007669"/>
    <property type="project" value="TreeGrafter"/>
</dbReference>
<accession>A0A0C3QVA1</accession>
<gene>
    <name evidence="15" type="ORF">M407DRAFT_213673</name>
</gene>
<keyword evidence="6 9" id="KW-0460">Magnesium</keyword>
<feature type="compositionally biased region" description="Basic and acidic residues" evidence="13">
    <location>
        <begin position="433"/>
        <end position="447"/>
    </location>
</feature>
<dbReference type="Gene3D" id="3.60.10.10">
    <property type="entry name" value="Endonuclease/exonuclease/phosphatase"/>
    <property type="match status" value="1"/>
</dbReference>
<dbReference type="AlphaFoldDB" id="A0A0C3QVA1"/>
<dbReference type="GO" id="GO:0005634">
    <property type="term" value="C:nucleus"/>
    <property type="evidence" value="ECO:0007669"/>
    <property type="project" value="TreeGrafter"/>
</dbReference>
<dbReference type="InterPro" id="IPR036691">
    <property type="entry name" value="Endo/exonu/phosph_ase_sf"/>
</dbReference>
<comment type="cofactor">
    <cofactor evidence="9 12">
        <name>Mg(2+)</name>
        <dbReference type="ChEBI" id="CHEBI:18420"/>
    </cofactor>
    <cofactor evidence="9 12">
        <name>Mn(2+)</name>
        <dbReference type="ChEBI" id="CHEBI:29035"/>
    </cofactor>
    <text evidence="9 12">Probably binds two magnesium or manganese ions per subunit.</text>
</comment>
<name>A0A0C3QVA1_9AGAM</name>
<dbReference type="EMBL" id="KN822954">
    <property type="protein sequence ID" value="KIO32539.1"/>
    <property type="molecule type" value="Genomic_DNA"/>
</dbReference>
<evidence type="ECO:0000313" key="15">
    <source>
        <dbReference type="EMBL" id="KIO32539.1"/>
    </source>
</evidence>
<dbReference type="Pfam" id="PF06839">
    <property type="entry name" value="Zn_ribbon_GRF"/>
    <property type="match status" value="1"/>
</dbReference>
<dbReference type="InterPro" id="IPR010666">
    <property type="entry name" value="Znf_GRF"/>
</dbReference>
<dbReference type="STRING" id="1051891.A0A0C3QVA1"/>
<reference evidence="16" key="2">
    <citation type="submission" date="2015-01" db="EMBL/GenBank/DDBJ databases">
        <title>Evolutionary Origins and Diversification of the Mycorrhizal Mutualists.</title>
        <authorList>
            <consortium name="DOE Joint Genome Institute"/>
            <consortium name="Mycorrhizal Genomics Consortium"/>
            <person name="Kohler A."/>
            <person name="Kuo A."/>
            <person name="Nagy L.G."/>
            <person name="Floudas D."/>
            <person name="Copeland A."/>
            <person name="Barry K.W."/>
            <person name="Cichocki N."/>
            <person name="Veneault-Fourrey C."/>
            <person name="LaButti K."/>
            <person name="Lindquist E.A."/>
            <person name="Lipzen A."/>
            <person name="Lundell T."/>
            <person name="Morin E."/>
            <person name="Murat C."/>
            <person name="Riley R."/>
            <person name="Ohm R."/>
            <person name="Sun H."/>
            <person name="Tunlid A."/>
            <person name="Henrissat B."/>
            <person name="Grigoriev I.V."/>
            <person name="Hibbett D.S."/>
            <person name="Martin F."/>
        </authorList>
    </citation>
    <scope>NUCLEOTIDE SEQUENCE [LARGE SCALE GENOMIC DNA]</scope>
    <source>
        <strain evidence="16">MUT 4182</strain>
    </source>
</reference>
<feature type="site" description="Important for catalytic activity" evidence="10">
    <location>
        <position position="275"/>
    </location>
</feature>
<feature type="binding site" evidence="9">
    <location>
        <position position="7"/>
    </location>
    <ligand>
        <name>Mg(2+)</name>
        <dbReference type="ChEBI" id="CHEBI:18420"/>
        <label>1</label>
    </ligand>
</feature>
<sequence>MRILTWNINGIRTLPHYHPWYTLKTCEAILTELKADIICFQEMKITRSVLERPTALPGPFHGFFSFPVSKGGYSGVAVYADSRIAIPIKAEEGLTGMLQPKPPLSPEERVSSVSSYPDPDDFEFFPEEDGGTPPDFATAGVDLEGRGLVVDFGLFVLVNVYCPAETSESRLSFKMNFHRLLEKRIRSLIGEGREVILMGDINIAATPLDHGEGSLASRQIGFYDHPPRAWYRSFLEPDGPMIDAVRKSHPGREGMYTHWSTLLSARGSNYGSRIDYILITKGLLPWFKFGDIQADVLGSDHCPVYIDLHDEIVHPSGETQTLKSAMGMDDLTPRDPPRICAKFWNEFSGKQTLVSTFFTKKKEAVGVVNGEGPEANLPRELPVSVADSGIGETAATEFAIVEPSPSPSQKTLGKRKQPQQDGPSVSKPAKRLSAKEKPLKKARRPEGQTKLSSFFTQPSQPKKASSTVSTSHRGKSRSKSNSAAPTPPDTNAASTSAIVEIIDLDSDLDIAPDLSSQVLVGSSQLSEAEQLEADLAFARSLAEEDEALLNNSPGKRKSDPSAWKSLLAPLDAPLCTVHKEPSKRFIVNKTGPNKGKAFYVCSRPVGPGYDKGRGERLREEVNPMYRCDFFKWASDVRREAQRPS</sequence>
<keyword evidence="4" id="KW-0378">Hydrolase</keyword>
<dbReference type="GO" id="GO:0008270">
    <property type="term" value="F:zinc ion binding"/>
    <property type="evidence" value="ECO:0007669"/>
    <property type="project" value="UniProtKB-KW"/>
</dbReference>
<dbReference type="PROSITE" id="PS51999">
    <property type="entry name" value="ZF_GRF"/>
    <property type="match status" value="1"/>
</dbReference>
<evidence type="ECO:0000256" key="8">
    <source>
        <dbReference type="PIRSR" id="PIRSR604808-1"/>
    </source>
</evidence>
<dbReference type="EC" id="3.1.-.-" evidence="12"/>
<evidence type="ECO:0000256" key="9">
    <source>
        <dbReference type="PIRSR" id="PIRSR604808-2"/>
    </source>
</evidence>
<feature type="binding site" evidence="9">
    <location>
        <position position="301"/>
    </location>
    <ligand>
        <name>Mg(2+)</name>
        <dbReference type="ChEBI" id="CHEBI:18420"/>
        <label>1</label>
    </ligand>
</feature>
<evidence type="ECO:0000256" key="2">
    <source>
        <dbReference type="ARBA" id="ARBA00022723"/>
    </source>
</evidence>
<organism evidence="15 16">
    <name type="scientific">Tulasnella calospora MUT 4182</name>
    <dbReference type="NCBI Taxonomy" id="1051891"/>
    <lineage>
        <taxon>Eukaryota</taxon>
        <taxon>Fungi</taxon>
        <taxon>Dikarya</taxon>
        <taxon>Basidiomycota</taxon>
        <taxon>Agaricomycotina</taxon>
        <taxon>Agaricomycetes</taxon>
        <taxon>Cantharellales</taxon>
        <taxon>Tulasnellaceae</taxon>
        <taxon>Tulasnella</taxon>
    </lineage>
</organism>
<keyword evidence="7" id="KW-0539">Nucleus</keyword>
<evidence type="ECO:0000256" key="6">
    <source>
        <dbReference type="ARBA" id="ARBA00022842"/>
    </source>
</evidence>
<feature type="site" description="Interaction with DNA substrate" evidence="10">
    <location>
        <position position="301"/>
    </location>
</feature>
<dbReference type="CDD" id="cd09088">
    <property type="entry name" value="Ape2-like_AP-endo"/>
    <property type="match status" value="1"/>
</dbReference>
<protein>
    <recommendedName>
        <fullName evidence="12">DNA-(apurinic or apyrimidinic site) endonuclease</fullName>
        <ecNumber evidence="12">3.1.-.-</ecNumber>
    </recommendedName>
</protein>
<dbReference type="InterPro" id="IPR004808">
    <property type="entry name" value="AP_endonuc_1"/>
</dbReference>
<keyword evidence="3 11" id="KW-0863">Zinc-finger</keyword>
<dbReference type="OrthoDB" id="391817at2759"/>
<keyword evidence="12" id="KW-0227">DNA damage</keyword>
<evidence type="ECO:0000256" key="4">
    <source>
        <dbReference type="ARBA" id="ARBA00022801"/>
    </source>
</evidence>
<dbReference type="InterPro" id="IPR005135">
    <property type="entry name" value="Endo/exonuclease/phosphatase"/>
</dbReference>
<keyword evidence="9" id="KW-0464">Manganese</keyword>
<keyword evidence="2 9" id="KW-0479">Metal-binding</keyword>
<dbReference type="SUPFAM" id="SSF56219">
    <property type="entry name" value="DNase I-like"/>
    <property type="match status" value="1"/>
</dbReference>
<evidence type="ECO:0000256" key="5">
    <source>
        <dbReference type="ARBA" id="ARBA00022833"/>
    </source>
</evidence>
<reference evidence="15 16" key="1">
    <citation type="submission" date="2014-04" db="EMBL/GenBank/DDBJ databases">
        <authorList>
            <consortium name="DOE Joint Genome Institute"/>
            <person name="Kuo A."/>
            <person name="Girlanda M."/>
            <person name="Perotto S."/>
            <person name="Kohler A."/>
            <person name="Nagy L.G."/>
            <person name="Floudas D."/>
            <person name="Copeland A."/>
            <person name="Barry K.W."/>
            <person name="Cichocki N."/>
            <person name="Veneault-Fourrey C."/>
            <person name="LaButti K."/>
            <person name="Lindquist E.A."/>
            <person name="Lipzen A."/>
            <person name="Lundell T."/>
            <person name="Morin E."/>
            <person name="Murat C."/>
            <person name="Sun H."/>
            <person name="Tunlid A."/>
            <person name="Henrissat B."/>
            <person name="Grigoriev I.V."/>
            <person name="Hibbett D.S."/>
            <person name="Martin F."/>
            <person name="Nordberg H.P."/>
            <person name="Cantor M.N."/>
            <person name="Hua S.X."/>
        </authorList>
    </citation>
    <scope>NUCLEOTIDE SEQUENCE [LARGE SCALE GENOMIC DNA]</scope>
    <source>
        <strain evidence="15 16">MUT 4182</strain>
    </source>
</reference>
<feature type="active site" evidence="8">
    <location>
        <position position="161"/>
    </location>
</feature>
<dbReference type="PROSITE" id="PS51435">
    <property type="entry name" value="AP_NUCLEASE_F1_4"/>
    <property type="match status" value="1"/>
</dbReference>
<feature type="active site" description="Proton acceptor" evidence="8">
    <location>
        <position position="301"/>
    </location>
</feature>
<keyword evidence="16" id="KW-1185">Reference proteome</keyword>
<feature type="binding site" evidence="9">
    <location>
        <position position="202"/>
    </location>
    <ligand>
        <name>Mg(2+)</name>
        <dbReference type="ChEBI" id="CHEBI:18420"/>
        <label>1</label>
    </ligand>
</feature>
<keyword evidence="5" id="KW-0862">Zinc</keyword>
<evidence type="ECO:0000256" key="13">
    <source>
        <dbReference type="SAM" id="MobiDB-lite"/>
    </source>
</evidence>
<evidence type="ECO:0000259" key="14">
    <source>
        <dbReference type="PROSITE" id="PS51999"/>
    </source>
</evidence>
<feature type="site" description="Transition state stabilizer" evidence="10">
    <location>
        <position position="202"/>
    </location>
</feature>
<dbReference type="Proteomes" id="UP000054248">
    <property type="component" value="Unassembled WGS sequence"/>
</dbReference>
<evidence type="ECO:0000256" key="3">
    <source>
        <dbReference type="ARBA" id="ARBA00022771"/>
    </source>
</evidence>
<dbReference type="GO" id="GO:0006284">
    <property type="term" value="P:base-excision repair"/>
    <property type="evidence" value="ECO:0007669"/>
    <property type="project" value="TreeGrafter"/>
</dbReference>
<evidence type="ECO:0000256" key="10">
    <source>
        <dbReference type="PIRSR" id="PIRSR604808-3"/>
    </source>
</evidence>
<dbReference type="Pfam" id="PF03372">
    <property type="entry name" value="Exo_endo_phos"/>
    <property type="match status" value="1"/>
</dbReference>
<comment type="similarity">
    <text evidence="1 12">Belongs to the DNA repair enzymes AP/ExoA family.</text>
</comment>
<feature type="binding site" evidence="9">
    <location>
        <position position="42"/>
    </location>
    <ligand>
        <name>Mg(2+)</name>
        <dbReference type="ChEBI" id="CHEBI:18420"/>
        <label>1</label>
    </ligand>
</feature>
<dbReference type="HOGENOM" id="CLU_010374_2_1_1"/>
<evidence type="ECO:0000313" key="16">
    <source>
        <dbReference type="Proteomes" id="UP000054248"/>
    </source>
</evidence>
<evidence type="ECO:0000256" key="12">
    <source>
        <dbReference type="RuleBase" id="RU362131"/>
    </source>
</evidence>
<feature type="compositionally biased region" description="Polar residues" evidence="13">
    <location>
        <begin position="449"/>
        <end position="471"/>
    </location>
</feature>
<evidence type="ECO:0000256" key="1">
    <source>
        <dbReference type="ARBA" id="ARBA00007092"/>
    </source>
</evidence>
<dbReference type="GO" id="GO:0008311">
    <property type="term" value="F:double-stranded DNA 3'-5' DNA exonuclease activity"/>
    <property type="evidence" value="ECO:0007669"/>
    <property type="project" value="TreeGrafter"/>
</dbReference>
<feature type="binding site" evidence="9">
    <location>
        <position position="200"/>
    </location>
    <ligand>
        <name>Mg(2+)</name>
        <dbReference type="ChEBI" id="CHEBI:18420"/>
        <label>1</label>
    </ligand>
</feature>
<evidence type="ECO:0000256" key="11">
    <source>
        <dbReference type="PROSITE-ProRule" id="PRU01343"/>
    </source>
</evidence>
<dbReference type="PANTHER" id="PTHR22748:SF4">
    <property type="entry name" value="DNA-(APURINIC OR APYRIMIDINIC SITE) ENDONUCLEASE 2"/>
    <property type="match status" value="1"/>
</dbReference>
<dbReference type="PANTHER" id="PTHR22748">
    <property type="entry name" value="AP ENDONUCLEASE"/>
    <property type="match status" value="1"/>
</dbReference>
<evidence type="ECO:0000256" key="7">
    <source>
        <dbReference type="ARBA" id="ARBA00023242"/>
    </source>
</evidence>
<dbReference type="GO" id="GO:0008081">
    <property type="term" value="F:phosphoric diester hydrolase activity"/>
    <property type="evidence" value="ECO:0007669"/>
    <property type="project" value="TreeGrafter"/>
</dbReference>
<feature type="active site" description="Proton donor/acceptor" evidence="8">
    <location>
        <position position="200"/>
    </location>
</feature>
<feature type="binding site" evidence="9">
    <location>
        <position position="300"/>
    </location>
    <ligand>
        <name>Mg(2+)</name>
        <dbReference type="ChEBI" id="CHEBI:18420"/>
        <label>1</label>
    </ligand>
</feature>